<dbReference type="OrthoDB" id="64791at2"/>
<dbReference type="EMBL" id="MASJ01000042">
    <property type="protein sequence ID" value="OCS82273.1"/>
    <property type="molecule type" value="Genomic_DNA"/>
</dbReference>
<dbReference type="InterPro" id="IPR006433">
    <property type="entry name" value="Prohead_protease"/>
</dbReference>
<evidence type="ECO:0000256" key="2">
    <source>
        <dbReference type="ARBA" id="ARBA00022670"/>
    </source>
</evidence>
<dbReference type="GO" id="GO:0008233">
    <property type="term" value="F:peptidase activity"/>
    <property type="evidence" value="ECO:0007669"/>
    <property type="project" value="UniProtKB-KW"/>
</dbReference>
<keyword evidence="3" id="KW-0378">Hydrolase</keyword>
<evidence type="ECO:0000256" key="3">
    <source>
        <dbReference type="ARBA" id="ARBA00022801"/>
    </source>
</evidence>
<dbReference type="Proteomes" id="UP000093199">
    <property type="component" value="Unassembled WGS sequence"/>
</dbReference>
<name>A0A1C0Y557_9BACL</name>
<evidence type="ECO:0000313" key="6">
    <source>
        <dbReference type="Proteomes" id="UP000093199"/>
    </source>
</evidence>
<organism evidence="5 6">
    <name type="scientific">Caryophanon tenue</name>
    <dbReference type="NCBI Taxonomy" id="33978"/>
    <lineage>
        <taxon>Bacteria</taxon>
        <taxon>Bacillati</taxon>
        <taxon>Bacillota</taxon>
        <taxon>Bacilli</taxon>
        <taxon>Bacillales</taxon>
        <taxon>Caryophanaceae</taxon>
        <taxon>Caryophanon</taxon>
    </lineage>
</organism>
<comment type="caution">
    <text evidence="5">The sequence shown here is derived from an EMBL/GenBank/DDBJ whole genome shotgun (WGS) entry which is preliminary data.</text>
</comment>
<keyword evidence="1" id="KW-1188">Viral release from host cell</keyword>
<dbReference type="Pfam" id="PF04586">
    <property type="entry name" value="Peptidase_S78"/>
    <property type="match status" value="1"/>
</dbReference>
<gene>
    <name evidence="5" type="ORF">A6M13_07510</name>
</gene>
<protein>
    <submittedName>
        <fullName evidence="5">Phage prohead protease</fullName>
    </submittedName>
</protein>
<evidence type="ECO:0000259" key="4">
    <source>
        <dbReference type="Pfam" id="PF04586"/>
    </source>
</evidence>
<dbReference type="NCBIfam" id="TIGR01543">
    <property type="entry name" value="proheadase_HK97"/>
    <property type="match status" value="1"/>
</dbReference>
<reference evidence="5 6" key="1">
    <citation type="submission" date="2016-07" db="EMBL/GenBank/DDBJ databases">
        <title>Caryophanon tenue genome sequencing.</title>
        <authorList>
            <person name="Verma A."/>
            <person name="Pal Y."/>
            <person name="Krishnamurthi S."/>
        </authorList>
    </citation>
    <scope>NUCLEOTIDE SEQUENCE [LARGE SCALE GENOMIC DNA]</scope>
    <source>
        <strain evidence="5 6">DSM 14152</strain>
    </source>
</reference>
<evidence type="ECO:0000313" key="5">
    <source>
        <dbReference type="EMBL" id="OCS82273.1"/>
    </source>
</evidence>
<evidence type="ECO:0000256" key="1">
    <source>
        <dbReference type="ARBA" id="ARBA00022612"/>
    </source>
</evidence>
<dbReference type="GO" id="GO:0006508">
    <property type="term" value="P:proteolysis"/>
    <property type="evidence" value="ECO:0007669"/>
    <property type="project" value="UniProtKB-KW"/>
</dbReference>
<dbReference type="InterPro" id="IPR054613">
    <property type="entry name" value="Peptidase_S78_dom"/>
</dbReference>
<accession>A0A1C0Y557</accession>
<keyword evidence="2 5" id="KW-0645">Protease</keyword>
<proteinExistence type="predicted"/>
<feature type="domain" description="Prohead serine protease" evidence="4">
    <location>
        <begin position="12"/>
        <end position="176"/>
    </location>
</feature>
<sequence>MLNKRHMHFMSDLKTHSIEDTNEAIIEGYFVVFNQETELWKGAYEEITPQAFNRSLNVEKVDVIALDNHDTRIVLGSIASKTLELKVDEHGLFGQIKIDLEDPFAKSAYRKIQTGKVRGCSFGFYPVKEEVIEREDGTMKWIVKDADLLEVSITAFPAYKQTEVAARQKDVEKIKKQKLEQRKKALIERIGK</sequence>
<keyword evidence="6" id="KW-1185">Reference proteome</keyword>
<dbReference type="AlphaFoldDB" id="A0A1C0Y557"/>
<dbReference type="STRING" id="33978.A6M13_07510"/>